<reference evidence="3" key="2">
    <citation type="submission" date="2022-01" db="EMBL/GenBank/DDBJ databases">
        <authorList>
            <person name="Yamashiro T."/>
            <person name="Shiraishi A."/>
            <person name="Satake H."/>
            <person name="Nakayama K."/>
        </authorList>
    </citation>
    <scope>NUCLEOTIDE SEQUENCE</scope>
</reference>
<name>A0ABQ5BWZ8_9ASTR</name>
<keyword evidence="1" id="KW-0175">Coiled coil</keyword>
<sequence>MFPQLNSGLVFPAFLPIDDPIACLNKAKAFMSTVFSSRFPSIKNQLRTYSNPQNHATIPDGSVNVQQVQDDRVLDERSSSGNENRSSDHESTSSGNDADADIGPLYDSDTVSEVPHSSNDTFENLFTHGIHSQEQPESIPDTYEVNENNNNIIFDIPNMDPDRDKEEHDDVDYVQQCVFFASLISNLKCDVDKCNKVNREAQQANALLINELERYKEKEKHFLKDMTIESEYCKKIKRLNDEISYLKSQACEKDKTFAKENEKYDEYVQPLLKRKNKLEKKTQEFFKQINDLANRL</sequence>
<evidence type="ECO:0000256" key="2">
    <source>
        <dbReference type="SAM" id="MobiDB-lite"/>
    </source>
</evidence>
<feature type="region of interest" description="Disordered" evidence="2">
    <location>
        <begin position="72"/>
        <end position="123"/>
    </location>
</feature>
<organism evidence="3 4">
    <name type="scientific">Tanacetum coccineum</name>
    <dbReference type="NCBI Taxonomy" id="301880"/>
    <lineage>
        <taxon>Eukaryota</taxon>
        <taxon>Viridiplantae</taxon>
        <taxon>Streptophyta</taxon>
        <taxon>Embryophyta</taxon>
        <taxon>Tracheophyta</taxon>
        <taxon>Spermatophyta</taxon>
        <taxon>Magnoliopsida</taxon>
        <taxon>eudicotyledons</taxon>
        <taxon>Gunneridae</taxon>
        <taxon>Pentapetalae</taxon>
        <taxon>asterids</taxon>
        <taxon>campanulids</taxon>
        <taxon>Asterales</taxon>
        <taxon>Asteraceae</taxon>
        <taxon>Asteroideae</taxon>
        <taxon>Anthemideae</taxon>
        <taxon>Anthemidinae</taxon>
        <taxon>Tanacetum</taxon>
    </lineage>
</organism>
<evidence type="ECO:0000313" key="4">
    <source>
        <dbReference type="Proteomes" id="UP001151760"/>
    </source>
</evidence>
<evidence type="ECO:0000313" key="3">
    <source>
        <dbReference type="EMBL" id="GJT19410.1"/>
    </source>
</evidence>
<reference evidence="3" key="1">
    <citation type="journal article" date="2022" name="Int. J. Mol. Sci.">
        <title>Draft Genome of Tanacetum Coccineum: Genomic Comparison of Closely Related Tanacetum-Family Plants.</title>
        <authorList>
            <person name="Yamashiro T."/>
            <person name="Shiraishi A."/>
            <person name="Nakayama K."/>
            <person name="Satake H."/>
        </authorList>
    </citation>
    <scope>NUCLEOTIDE SEQUENCE</scope>
</reference>
<feature type="coiled-coil region" evidence="1">
    <location>
        <begin position="184"/>
        <end position="218"/>
    </location>
</feature>
<comment type="caution">
    <text evidence="3">The sequence shown here is derived from an EMBL/GenBank/DDBJ whole genome shotgun (WGS) entry which is preliminary data.</text>
</comment>
<dbReference type="Proteomes" id="UP001151760">
    <property type="component" value="Unassembled WGS sequence"/>
</dbReference>
<keyword evidence="4" id="KW-1185">Reference proteome</keyword>
<gene>
    <name evidence="3" type="ORF">Tco_0878116</name>
</gene>
<feature type="compositionally biased region" description="Polar residues" evidence="2">
    <location>
        <begin position="109"/>
        <end position="123"/>
    </location>
</feature>
<dbReference type="EMBL" id="BQNB010013715">
    <property type="protein sequence ID" value="GJT19410.1"/>
    <property type="molecule type" value="Genomic_DNA"/>
</dbReference>
<evidence type="ECO:0000256" key="1">
    <source>
        <dbReference type="SAM" id="Coils"/>
    </source>
</evidence>
<protein>
    <submittedName>
        <fullName evidence="3">Uncharacterized protein</fullName>
    </submittedName>
</protein>
<accession>A0ABQ5BWZ8</accession>
<proteinExistence type="predicted"/>